<gene>
    <name evidence="1" type="ORF">C8E03_102500</name>
    <name evidence="2" type="ORF">CG710_004370</name>
</gene>
<proteinExistence type="predicted"/>
<protein>
    <submittedName>
        <fullName evidence="2">DUF4177 domain-containing protein</fullName>
    </submittedName>
</protein>
<reference evidence="2 3" key="1">
    <citation type="journal article" date="2017" name="Genome Announc.">
        <title>Draft Genome Sequence of a Sporulating and Motile Strain of Lachnotalea glycerini Isolated from Water in Quebec City, Canada.</title>
        <authorList>
            <person name="Maheux A.F."/>
            <person name="Boudreau D.K."/>
            <person name="Berube E."/>
            <person name="Boissinot M."/>
            <person name="Raymond F."/>
            <person name="Brodeur S."/>
            <person name="Corbeil J."/>
            <person name="Isabel S."/>
            <person name="Omar R.F."/>
            <person name="Bergeron M.G."/>
        </authorList>
    </citation>
    <scope>NUCLEOTIDE SEQUENCE [LARGE SCALE GENOMIC DNA]</scope>
    <source>
        <strain evidence="2 3">CCRI-19302</strain>
    </source>
</reference>
<dbReference type="Pfam" id="PF13783">
    <property type="entry name" value="DUF4177"/>
    <property type="match status" value="1"/>
</dbReference>
<dbReference type="RefSeq" id="WP_094379309.1">
    <property type="nucleotide sequence ID" value="NZ_NOKA02000003.1"/>
</dbReference>
<dbReference type="OrthoDB" id="1654298at2"/>
<dbReference type="EMBL" id="QICS01000002">
    <property type="protein sequence ID" value="PXV93725.1"/>
    <property type="molecule type" value="Genomic_DNA"/>
</dbReference>
<dbReference type="AlphaFoldDB" id="A0A255K5Z5"/>
<keyword evidence="3" id="KW-1185">Reference proteome</keyword>
<comment type="caution">
    <text evidence="2">The sequence shown here is derived from an EMBL/GenBank/DDBJ whole genome shotgun (WGS) entry which is preliminary data.</text>
</comment>
<dbReference type="Proteomes" id="UP000216411">
    <property type="component" value="Unassembled WGS sequence"/>
</dbReference>
<evidence type="ECO:0000313" key="3">
    <source>
        <dbReference type="Proteomes" id="UP000216411"/>
    </source>
</evidence>
<accession>A0A255K5Z5</accession>
<sequence>MLEYKFIRIDISKWNNEPKEDYHNIIKEEAKGGWELVQIFAPSLATAGFSKYIEIIMKKEV</sequence>
<dbReference type="InterPro" id="IPR025234">
    <property type="entry name" value="YjzH-like"/>
</dbReference>
<dbReference type="EMBL" id="NOKA02000003">
    <property type="protein sequence ID" value="RDY32667.1"/>
    <property type="molecule type" value="Genomic_DNA"/>
</dbReference>
<organism evidence="2 3">
    <name type="scientific">Lachnotalea glycerini</name>
    <dbReference type="NCBI Taxonomy" id="1763509"/>
    <lineage>
        <taxon>Bacteria</taxon>
        <taxon>Bacillati</taxon>
        <taxon>Bacillota</taxon>
        <taxon>Clostridia</taxon>
        <taxon>Lachnospirales</taxon>
        <taxon>Lachnospiraceae</taxon>
        <taxon>Lachnotalea</taxon>
    </lineage>
</organism>
<reference evidence="2" key="3">
    <citation type="submission" date="2018-07" db="EMBL/GenBank/DDBJ databases">
        <authorList>
            <person name="Quirk P.G."/>
            <person name="Krulwich T.A."/>
        </authorList>
    </citation>
    <scope>NUCLEOTIDE SEQUENCE</scope>
    <source>
        <strain evidence="2">CCRI-19302</strain>
    </source>
</reference>
<dbReference type="Proteomes" id="UP000247523">
    <property type="component" value="Unassembled WGS sequence"/>
</dbReference>
<evidence type="ECO:0000313" key="2">
    <source>
        <dbReference type="EMBL" id="RDY32667.1"/>
    </source>
</evidence>
<name>A0A255K5Z5_9FIRM</name>
<evidence type="ECO:0000313" key="1">
    <source>
        <dbReference type="EMBL" id="PXV93725.1"/>
    </source>
</evidence>
<evidence type="ECO:0000313" key="4">
    <source>
        <dbReference type="Proteomes" id="UP000247523"/>
    </source>
</evidence>
<reference evidence="1 4" key="2">
    <citation type="submission" date="2018-05" db="EMBL/GenBank/DDBJ databases">
        <title>Genomic Encyclopedia of Type Strains, Phase IV (KMG-IV): sequencing the most valuable type-strain genomes for metagenomic binning, comparative biology and taxonomic classification.</title>
        <authorList>
            <person name="Goeker M."/>
        </authorList>
    </citation>
    <scope>NUCLEOTIDE SEQUENCE [LARGE SCALE GENOMIC DNA]</scope>
    <source>
        <strain evidence="1 4">DSM 28816</strain>
    </source>
</reference>